<accession>A0A521CTD8</accession>
<feature type="domain" description="4-O-methyl-glucuronoyl methylesterase-like" evidence="4">
    <location>
        <begin position="226"/>
        <end position="366"/>
    </location>
</feature>
<sequence length="422" mass="47988">MEYYPLRIFLVIVFIVSCGQNLAAQESGWQADRERIEQLEEERPGYNWRESGVPDYELPEVLRTTSGSTVQNKEEWPRRRRHILELFRTHMYGRRPGPPEELSFEVVQEDPQAMKGRATLRRVAIKSRHEGRRHEFELILFLPNDVSGAIPVFMLMNNRAPSNTDPTRKEKSGFWPAEEVIDRGYGIAAIQNNDLAPDDEDRYHEGVIRLFEGEDASVDREADAWMALAAWGWGASRVMDYFESESGIDNSKVALLGHSRGGKAALWAGAEDTRFSIVISNNSGSGGAALSRRRFGETVKAVNGFDHWFAENYMAFNDREEALPFDQHMLISLMAPRAVYIASAGEDLWADPRGEFLSLAHASPAYGLWGYEAVEPDEMPPLDQPLVAGPRGYHIRSGGHNLTPEDWNHYMDFADRWWNRGQ</sequence>
<dbReference type="Pfam" id="PF22244">
    <property type="entry name" value="GCE_fung"/>
    <property type="match status" value="1"/>
</dbReference>
<gene>
    <name evidence="5" type="ORF">SAMN06265218_10797</name>
</gene>
<evidence type="ECO:0000259" key="4">
    <source>
        <dbReference type="Pfam" id="PF22244"/>
    </source>
</evidence>
<dbReference type="AlphaFoldDB" id="A0A521CTD8"/>
<dbReference type="InterPro" id="IPR029058">
    <property type="entry name" value="AB_hydrolase_fold"/>
</dbReference>
<name>A0A521CTD8_9BACT</name>
<dbReference type="SUPFAM" id="SSF53474">
    <property type="entry name" value="alpha/beta-Hydrolases"/>
    <property type="match status" value="1"/>
</dbReference>
<evidence type="ECO:0000256" key="1">
    <source>
        <dbReference type="ARBA" id="ARBA00022487"/>
    </source>
</evidence>
<evidence type="ECO:0000256" key="2">
    <source>
        <dbReference type="ARBA" id="ARBA00022729"/>
    </source>
</evidence>
<proteinExistence type="predicted"/>
<organism evidence="5 6">
    <name type="scientific">Fodinibius sediminis</name>
    <dbReference type="NCBI Taxonomy" id="1214077"/>
    <lineage>
        <taxon>Bacteria</taxon>
        <taxon>Pseudomonadati</taxon>
        <taxon>Balneolota</taxon>
        <taxon>Balneolia</taxon>
        <taxon>Balneolales</taxon>
        <taxon>Balneolaceae</taxon>
        <taxon>Fodinibius</taxon>
    </lineage>
</organism>
<keyword evidence="3" id="KW-0378">Hydrolase</keyword>
<keyword evidence="1" id="KW-0719">Serine esterase</keyword>
<dbReference type="PROSITE" id="PS51257">
    <property type="entry name" value="PROKAR_LIPOPROTEIN"/>
    <property type="match status" value="1"/>
</dbReference>
<dbReference type="InterPro" id="IPR054579">
    <property type="entry name" value="GCE-like_dom"/>
</dbReference>
<reference evidence="5 6" key="1">
    <citation type="submission" date="2017-05" db="EMBL/GenBank/DDBJ databases">
        <authorList>
            <person name="Varghese N."/>
            <person name="Submissions S."/>
        </authorList>
    </citation>
    <scope>NUCLEOTIDE SEQUENCE [LARGE SCALE GENOMIC DNA]</scope>
    <source>
        <strain evidence="5 6">DSM 21194</strain>
    </source>
</reference>
<dbReference type="GO" id="GO:0052689">
    <property type="term" value="F:carboxylic ester hydrolase activity"/>
    <property type="evidence" value="ECO:0007669"/>
    <property type="project" value="UniProtKB-KW"/>
</dbReference>
<dbReference type="Gene3D" id="3.40.50.1820">
    <property type="entry name" value="alpha/beta hydrolase"/>
    <property type="match status" value="1"/>
</dbReference>
<evidence type="ECO:0000313" key="6">
    <source>
        <dbReference type="Proteomes" id="UP000317593"/>
    </source>
</evidence>
<keyword evidence="2" id="KW-0732">Signal</keyword>
<evidence type="ECO:0000256" key="3">
    <source>
        <dbReference type="ARBA" id="ARBA00022801"/>
    </source>
</evidence>
<keyword evidence="6" id="KW-1185">Reference proteome</keyword>
<protein>
    <recommendedName>
        <fullName evidence="4">4-O-methyl-glucuronoyl methylesterase-like domain-containing protein</fullName>
    </recommendedName>
</protein>
<evidence type="ECO:0000313" key="5">
    <source>
        <dbReference type="EMBL" id="SMO62747.1"/>
    </source>
</evidence>
<dbReference type="Proteomes" id="UP000317593">
    <property type="component" value="Unassembled WGS sequence"/>
</dbReference>
<dbReference type="EMBL" id="FXTH01000007">
    <property type="protein sequence ID" value="SMO62747.1"/>
    <property type="molecule type" value="Genomic_DNA"/>
</dbReference>